<reference evidence="5" key="1">
    <citation type="submission" date="2020-01" db="EMBL/GenBank/DDBJ databases">
        <title>Caldichromatium gen. nov., sp. nov., a thermophilic purple sulfur bacterium member of the family Chromatiaceae isolated from Nakabusa hot spring, Japan.</title>
        <authorList>
            <person name="Saini M.K."/>
            <person name="Hanada S."/>
            <person name="Tank M."/>
        </authorList>
    </citation>
    <scope>NUCLEOTIDE SEQUENCE [LARGE SCALE GENOMIC DNA]</scope>
    <source>
        <strain evidence="5">No.7</strain>
    </source>
</reference>
<evidence type="ECO:0000259" key="3">
    <source>
        <dbReference type="PROSITE" id="PS51747"/>
    </source>
</evidence>
<evidence type="ECO:0000256" key="1">
    <source>
        <dbReference type="ARBA" id="ARBA00022723"/>
    </source>
</evidence>
<dbReference type="GO" id="GO:0008270">
    <property type="term" value="F:zinc ion binding"/>
    <property type="evidence" value="ECO:0007669"/>
    <property type="project" value="InterPro"/>
</dbReference>
<dbReference type="CDD" id="cd01285">
    <property type="entry name" value="nucleoside_deaminase"/>
    <property type="match status" value="1"/>
</dbReference>
<evidence type="ECO:0000313" key="4">
    <source>
        <dbReference type="EMBL" id="QIK37929.1"/>
    </source>
</evidence>
<dbReference type="RefSeq" id="WP_166270692.1">
    <property type="nucleotide sequence ID" value="NZ_CP048029.1"/>
</dbReference>
<organism evidence="4 5">
    <name type="scientific">Caldichromatium japonicum</name>
    <dbReference type="NCBI Taxonomy" id="2699430"/>
    <lineage>
        <taxon>Bacteria</taxon>
        <taxon>Pseudomonadati</taxon>
        <taxon>Pseudomonadota</taxon>
        <taxon>Gammaproteobacteria</taxon>
        <taxon>Chromatiales</taxon>
        <taxon>Chromatiaceae</taxon>
        <taxon>Caldichromatium</taxon>
    </lineage>
</organism>
<dbReference type="AlphaFoldDB" id="A0A6G7VD00"/>
<dbReference type="EMBL" id="CP048029">
    <property type="protein sequence ID" value="QIK37929.1"/>
    <property type="molecule type" value="Genomic_DNA"/>
</dbReference>
<name>A0A6G7VD00_9GAMM</name>
<dbReference type="Gene3D" id="3.40.140.10">
    <property type="entry name" value="Cytidine Deaminase, domain 2"/>
    <property type="match status" value="1"/>
</dbReference>
<protein>
    <submittedName>
        <fullName evidence="4">Nucleoside deaminase</fullName>
    </submittedName>
</protein>
<feature type="domain" description="CMP/dCMP-type deaminase" evidence="3">
    <location>
        <begin position="24"/>
        <end position="144"/>
    </location>
</feature>
<evidence type="ECO:0000256" key="2">
    <source>
        <dbReference type="ARBA" id="ARBA00022833"/>
    </source>
</evidence>
<dbReference type="Pfam" id="PF00383">
    <property type="entry name" value="dCMP_cyt_deam_1"/>
    <property type="match status" value="1"/>
</dbReference>
<sequence length="192" mass="20374">MYEIRIALPDWVDGFLAAYQLYPTDDEGRMQLVLALARENIRAGTGGPFAAAVFGRGDGRLIAIGVNRVVASRCSLAHAEMVAIGLAQQQLGHYDLAAAAPGGCVLYTSAEPCAMCMGAIPWAGLQRVVIAARDMDARAAGFDEGDKPQDWLAAYARRGIEVVSDLLRAEAAAVLAHYARLGGEIYGPRADP</sequence>
<evidence type="ECO:0000313" key="5">
    <source>
        <dbReference type="Proteomes" id="UP000502699"/>
    </source>
</evidence>
<dbReference type="SUPFAM" id="SSF53927">
    <property type="entry name" value="Cytidine deaminase-like"/>
    <property type="match status" value="1"/>
</dbReference>
<dbReference type="KEGG" id="cjap:GWK36_07945"/>
<dbReference type="InterPro" id="IPR016193">
    <property type="entry name" value="Cytidine_deaminase-like"/>
</dbReference>
<dbReference type="PROSITE" id="PS51747">
    <property type="entry name" value="CYT_DCMP_DEAMINASES_2"/>
    <property type="match status" value="1"/>
</dbReference>
<dbReference type="PROSITE" id="PS00903">
    <property type="entry name" value="CYT_DCMP_DEAMINASES_1"/>
    <property type="match status" value="1"/>
</dbReference>
<dbReference type="PANTHER" id="PTHR11079:SF162">
    <property type="entry name" value="RIBOFLAVIN BIOSYNTHESIS PROTEIN PYRD, CHLOROPLASTIC"/>
    <property type="match status" value="1"/>
</dbReference>
<dbReference type="Proteomes" id="UP000502699">
    <property type="component" value="Chromosome"/>
</dbReference>
<dbReference type="GO" id="GO:0016787">
    <property type="term" value="F:hydrolase activity"/>
    <property type="evidence" value="ECO:0007669"/>
    <property type="project" value="InterPro"/>
</dbReference>
<proteinExistence type="predicted"/>
<dbReference type="PANTHER" id="PTHR11079">
    <property type="entry name" value="CYTOSINE DEAMINASE FAMILY MEMBER"/>
    <property type="match status" value="1"/>
</dbReference>
<dbReference type="InterPro" id="IPR002125">
    <property type="entry name" value="CMP_dCMP_dom"/>
</dbReference>
<accession>A0A6G7VD00</accession>
<gene>
    <name evidence="4" type="ORF">GWK36_07945</name>
</gene>
<dbReference type="InterPro" id="IPR016192">
    <property type="entry name" value="APOBEC/CMP_deaminase_Zn-bd"/>
</dbReference>
<keyword evidence="2" id="KW-0862">Zinc</keyword>
<keyword evidence="5" id="KW-1185">Reference proteome</keyword>
<keyword evidence="1" id="KW-0479">Metal-binding</keyword>